<feature type="transmembrane region" description="Helical" evidence="1">
    <location>
        <begin position="199"/>
        <end position="222"/>
    </location>
</feature>
<feature type="transmembrane region" description="Helical" evidence="1">
    <location>
        <begin position="234"/>
        <end position="253"/>
    </location>
</feature>
<gene>
    <name evidence="2" type="ORF">DI525_03255</name>
</gene>
<comment type="caution">
    <text evidence="2">The sequence shown here is derived from an EMBL/GenBank/DDBJ whole genome shotgun (WGS) entry which is preliminary data.</text>
</comment>
<evidence type="ECO:0008006" key="4">
    <source>
        <dbReference type="Google" id="ProtNLM"/>
    </source>
</evidence>
<dbReference type="Proteomes" id="UP000249432">
    <property type="component" value="Unassembled WGS sequence"/>
</dbReference>
<evidence type="ECO:0000313" key="2">
    <source>
        <dbReference type="EMBL" id="PZR05894.1"/>
    </source>
</evidence>
<organism evidence="2 3">
    <name type="scientific">Corynebacterium kroppenstedtii</name>
    <dbReference type="NCBI Taxonomy" id="161879"/>
    <lineage>
        <taxon>Bacteria</taxon>
        <taxon>Bacillati</taxon>
        <taxon>Actinomycetota</taxon>
        <taxon>Actinomycetes</taxon>
        <taxon>Mycobacteriales</taxon>
        <taxon>Corynebacteriaceae</taxon>
        <taxon>Corynebacterium</taxon>
    </lineage>
</organism>
<keyword evidence="1" id="KW-0812">Transmembrane</keyword>
<reference evidence="2 3" key="1">
    <citation type="submission" date="2017-08" db="EMBL/GenBank/DDBJ databases">
        <title>Infants hospitalized years apart are colonized by the same room-sourced microbial strains.</title>
        <authorList>
            <person name="Brooks B."/>
            <person name="Olm M.R."/>
            <person name="Firek B.A."/>
            <person name="Baker R."/>
            <person name="Thomas B.C."/>
            <person name="Morowitz M.J."/>
            <person name="Banfield J.F."/>
        </authorList>
    </citation>
    <scope>NUCLEOTIDE SEQUENCE [LARGE SCALE GENOMIC DNA]</scope>
    <source>
        <strain evidence="2">S2_003_000_R1_3</strain>
    </source>
</reference>
<feature type="transmembrane region" description="Helical" evidence="1">
    <location>
        <begin position="41"/>
        <end position="68"/>
    </location>
</feature>
<evidence type="ECO:0000256" key="1">
    <source>
        <dbReference type="SAM" id="Phobius"/>
    </source>
</evidence>
<name>A0A2W5URQ9_9CORY</name>
<proteinExistence type="predicted"/>
<feature type="transmembrane region" description="Helical" evidence="1">
    <location>
        <begin position="89"/>
        <end position="108"/>
    </location>
</feature>
<sequence length="290" mass="31662">MARAVSPWVPNQHGAWAMLLLPIIMGMGLGISFLVNDSSSAGAVIMGVARSVVLLIAWVAGYFAFFAWGLWAKIPPPRNGRSSERKQKAFVATATYCAITLVAALITMALRPSLLLWAPVFAIVMGVTLWEVVKKRPRSLLSGISTVVASVLMVPVADYTIRGRINGVAWWWALILGIYFTGTIIYVKTMIRERNNPRYLTFSIGYHAAFVLISLVFAVLALCGTVTGFSPYTGLWWTVGTWLLVIAAAISLFRSWAVPRLAHNGGKWSPKRVGKTEQLVTLGVVIALVL</sequence>
<evidence type="ECO:0000313" key="3">
    <source>
        <dbReference type="Proteomes" id="UP000249432"/>
    </source>
</evidence>
<feature type="transmembrane region" description="Helical" evidence="1">
    <location>
        <begin position="169"/>
        <end position="187"/>
    </location>
</feature>
<dbReference type="Pfam" id="PF14256">
    <property type="entry name" value="YwiC"/>
    <property type="match status" value="1"/>
</dbReference>
<protein>
    <recommendedName>
        <fullName evidence="4">YwiC-like protein</fullName>
    </recommendedName>
</protein>
<dbReference type="AlphaFoldDB" id="A0A2W5URQ9"/>
<dbReference type="InterPro" id="IPR025576">
    <property type="entry name" value="YwiC"/>
</dbReference>
<feature type="transmembrane region" description="Helical" evidence="1">
    <location>
        <begin position="140"/>
        <end position="157"/>
    </location>
</feature>
<dbReference type="EMBL" id="QFRA01000004">
    <property type="protein sequence ID" value="PZR05894.1"/>
    <property type="molecule type" value="Genomic_DNA"/>
</dbReference>
<keyword evidence="1" id="KW-0472">Membrane</keyword>
<dbReference type="RefSeq" id="WP_303734359.1">
    <property type="nucleotide sequence ID" value="NZ_CAKZHK010000009.1"/>
</dbReference>
<keyword evidence="1" id="KW-1133">Transmembrane helix</keyword>
<feature type="transmembrane region" description="Helical" evidence="1">
    <location>
        <begin position="15"/>
        <end position="35"/>
    </location>
</feature>
<accession>A0A2W5URQ9</accession>
<feature type="transmembrane region" description="Helical" evidence="1">
    <location>
        <begin position="114"/>
        <end position="133"/>
    </location>
</feature>